<dbReference type="Pfam" id="PF00644">
    <property type="entry name" value="PARP"/>
    <property type="match status" value="1"/>
</dbReference>
<gene>
    <name evidence="8" type="primary">Acey_s0089.g2318</name>
    <name evidence="8" type="ORF">Y032_0089g2318</name>
</gene>
<dbReference type="PANTHER" id="PTHR10459">
    <property type="entry name" value="DNA LIGASE"/>
    <property type="match status" value="1"/>
</dbReference>
<dbReference type="OrthoDB" id="5406014at2759"/>
<dbReference type="GO" id="GO:0003950">
    <property type="term" value="F:NAD+ poly-ADP-ribosyltransferase activity"/>
    <property type="evidence" value="ECO:0007669"/>
    <property type="project" value="InterPro"/>
</dbReference>
<dbReference type="AlphaFoldDB" id="A0A016TNH5"/>
<feature type="domain" description="PARP alpha-helical" evidence="7">
    <location>
        <begin position="1"/>
        <end position="76"/>
    </location>
</feature>
<keyword evidence="3" id="KW-0808">Transferase</keyword>
<dbReference type="SUPFAM" id="SSF56399">
    <property type="entry name" value="ADP-ribosylation"/>
    <property type="match status" value="1"/>
</dbReference>
<evidence type="ECO:0000256" key="5">
    <source>
        <dbReference type="ARBA" id="ARBA00023027"/>
    </source>
</evidence>
<dbReference type="SUPFAM" id="SSF47587">
    <property type="entry name" value="Domain of poly(ADP-ribose) polymerase"/>
    <property type="match status" value="1"/>
</dbReference>
<evidence type="ECO:0000313" key="9">
    <source>
        <dbReference type="Proteomes" id="UP000024635"/>
    </source>
</evidence>
<dbReference type="GO" id="GO:1990404">
    <property type="term" value="F:NAD+-protein mono-ADP-ribosyltransferase activity"/>
    <property type="evidence" value="ECO:0007669"/>
    <property type="project" value="TreeGrafter"/>
</dbReference>
<comment type="subcellular location">
    <subcellularLocation>
        <location evidence="1">Nucleus</location>
    </subcellularLocation>
</comment>
<keyword evidence="6" id="KW-0539">Nucleus</keyword>
<evidence type="ECO:0000256" key="1">
    <source>
        <dbReference type="ARBA" id="ARBA00004123"/>
    </source>
</evidence>
<keyword evidence="9" id="KW-1185">Reference proteome</keyword>
<dbReference type="GO" id="GO:0070212">
    <property type="term" value="P:protein poly-ADP-ribosylation"/>
    <property type="evidence" value="ECO:0007669"/>
    <property type="project" value="TreeGrafter"/>
</dbReference>
<dbReference type="GO" id="GO:0006302">
    <property type="term" value="P:double-strand break repair"/>
    <property type="evidence" value="ECO:0007669"/>
    <property type="project" value="TreeGrafter"/>
</dbReference>
<proteinExistence type="predicted"/>
<reference evidence="9" key="1">
    <citation type="journal article" date="2015" name="Nat. Genet.">
        <title>The genome and transcriptome of the zoonotic hookworm Ancylostoma ceylanicum identify infection-specific gene families.</title>
        <authorList>
            <person name="Schwarz E.M."/>
            <person name="Hu Y."/>
            <person name="Antoshechkin I."/>
            <person name="Miller M.M."/>
            <person name="Sternberg P.W."/>
            <person name="Aroian R.V."/>
        </authorList>
    </citation>
    <scope>NUCLEOTIDE SEQUENCE</scope>
    <source>
        <strain evidence="9">HY135</strain>
    </source>
</reference>
<evidence type="ECO:0000259" key="7">
    <source>
        <dbReference type="PROSITE" id="PS51060"/>
    </source>
</evidence>
<dbReference type="Proteomes" id="UP000024635">
    <property type="component" value="Unassembled WGS sequence"/>
</dbReference>
<keyword evidence="2" id="KW-0328">Glycosyltransferase</keyword>
<dbReference type="Gene3D" id="3.90.228.10">
    <property type="match status" value="1"/>
</dbReference>
<accession>A0A016TNH5</accession>
<evidence type="ECO:0000256" key="3">
    <source>
        <dbReference type="ARBA" id="ARBA00022679"/>
    </source>
</evidence>
<dbReference type="InterPro" id="IPR012317">
    <property type="entry name" value="Poly(ADP-ribose)pol_cat_dom"/>
</dbReference>
<dbReference type="InterPro" id="IPR004102">
    <property type="entry name" value="Poly(ADP-ribose)pol_reg_dom"/>
</dbReference>
<keyword evidence="4" id="KW-0548">Nucleotidyltransferase</keyword>
<protein>
    <recommendedName>
        <fullName evidence="7">PARP alpha-helical domain-containing protein</fullName>
    </recommendedName>
</protein>
<comment type="caution">
    <text evidence="8">The sequence shown here is derived from an EMBL/GenBank/DDBJ whole genome shotgun (WGS) entry which is preliminary data.</text>
</comment>
<dbReference type="PANTHER" id="PTHR10459:SF117">
    <property type="entry name" value="POLY [ADP-RIBOSE] POLYMERASE TANKYRASE"/>
    <property type="match status" value="1"/>
</dbReference>
<dbReference type="InterPro" id="IPR050800">
    <property type="entry name" value="ARTD/PARP"/>
</dbReference>
<evidence type="ECO:0000256" key="6">
    <source>
        <dbReference type="ARBA" id="ARBA00023242"/>
    </source>
</evidence>
<dbReference type="GO" id="GO:0016779">
    <property type="term" value="F:nucleotidyltransferase activity"/>
    <property type="evidence" value="ECO:0007669"/>
    <property type="project" value="UniProtKB-KW"/>
</dbReference>
<name>A0A016TNH5_9BILA</name>
<dbReference type="STRING" id="53326.A0A016TNH5"/>
<keyword evidence="5" id="KW-0520">NAD</keyword>
<dbReference type="EMBL" id="JARK01001425">
    <property type="protein sequence ID" value="EYC04271.1"/>
    <property type="molecule type" value="Genomic_DNA"/>
</dbReference>
<organism evidence="8 9">
    <name type="scientific">Ancylostoma ceylanicum</name>
    <dbReference type="NCBI Taxonomy" id="53326"/>
    <lineage>
        <taxon>Eukaryota</taxon>
        <taxon>Metazoa</taxon>
        <taxon>Ecdysozoa</taxon>
        <taxon>Nematoda</taxon>
        <taxon>Chromadorea</taxon>
        <taxon>Rhabditida</taxon>
        <taxon>Rhabditina</taxon>
        <taxon>Rhabditomorpha</taxon>
        <taxon>Strongyloidea</taxon>
        <taxon>Ancylostomatidae</taxon>
        <taxon>Ancylostomatinae</taxon>
        <taxon>Ancylostoma</taxon>
    </lineage>
</organism>
<evidence type="ECO:0000256" key="2">
    <source>
        <dbReference type="ARBA" id="ARBA00022676"/>
    </source>
</evidence>
<sequence length="247" mass="27965">MSSTLTISLEYNDNCGLPNVELRGKRELSGEFFENFPVGDFEYGPVTIFDNVDEINRARDNLNRLTDVEVATRLLTASAQRPEVDRTSYITAALECRFTEMSPSDDMSQKILRYIYSTGGANAKIKGILGLTPRKATLNFEKFADDENQKFLWHGTKAVNLLSILKDGFLVDPRNTSITGRLFGDEEKDLRTVIDSKRQEGDVDEAVLIEAALNHKISTCIRSNNPNQSYIYRKQPNKHEIDNYEAL</sequence>
<dbReference type="InterPro" id="IPR036616">
    <property type="entry name" value="Poly(ADP-ribose)pol_reg_dom_sf"/>
</dbReference>
<evidence type="ECO:0000313" key="8">
    <source>
        <dbReference type="EMBL" id="EYC04271.1"/>
    </source>
</evidence>
<evidence type="ECO:0000256" key="4">
    <source>
        <dbReference type="ARBA" id="ARBA00022695"/>
    </source>
</evidence>
<dbReference type="Gene3D" id="1.20.142.10">
    <property type="entry name" value="Poly(ADP-ribose) polymerase, regulatory domain"/>
    <property type="match status" value="1"/>
</dbReference>
<dbReference type="PROSITE" id="PS51060">
    <property type="entry name" value="PARP_ALPHA_HD"/>
    <property type="match status" value="1"/>
</dbReference>
<dbReference type="GO" id="GO:0005730">
    <property type="term" value="C:nucleolus"/>
    <property type="evidence" value="ECO:0007669"/>
    <property type="project" value="TreeGrafter"/>
</dbReference>